<accession>A0ABZ2UWS4</accession>
<evidence type="ECO:0000313" key="1">
    <source>
        <dbReference type="EMBL" id="WZB89377.1"/>
    </source>
</evidence>
<organism evidence="1 2">
    <name type="scientific">Okeanomitos corallinicola TIOX110</name>
    <dbReference type="NCBI Taxonomy" id="3133117"/>
    <lineage>
        <taxon>Bacteria</taxon>
        <taxon>Bacillati</taxon>
        <taxon>Cyanobacteriota</taxon>
        <taxon>Cyanophyceae</taxon>
        <taxon>Nostocales</taxon>
        <taxon>Aphanizomenonaceae</taxon>
        <taxon>Okeanomitos</taxon>
    </lineage>
</organism>
<name>A0ABZ2UWS4_9CYAN</name>
<dbReference type="Pfam" id="PF04134">
    <property type="entry name" value="DCC1-like"/>
    <property type="match status" value="1"/>
</dbReference>
<proteinExistence type="predicted"/>
<dbReference type="RefSeq" id="WP_353932278.1">
    <property type="nucleotide sequence ID" value="NZ_CP150886.1"/>
</dbReference>
<dbReference type="InterPro" id="IPR007263">
    <property type="entry name" value="DCC1-like"/>
</dbReference>
<dbReference type="EMBL" id="CP150886">
    <property type="protein sequence ID" value="WZB89377.1"/>
    <property type="molecule type" value="Genomic_DNA"/>
</dbReference>
<gene>
    <name evidence="1" type="ORF">WJM97_06750</name>
</gene>
<evidence type="ECO:0000313" key="2">
    <source>
        <dbReference type="Proteomes" id="UP001483337"/>
    </source>
</evidence>
<protein>
    <submittedName>
        <fullName evidence="1">DCC1-like thiol-disulfide oxidoreductase family protein</fullName>
    </submittedName>
</protein>
<reference evidence="1 2" key="1">
    <citation type="submission" date="2024-04" db="EMBL/GenBank/DDBJ databases">
        <title>Okeanomitos corallinicola gen. &amp; sp. nov. (Nostocales, Cyanobacteria), a new toxic marine heterocyst-forming cyanobacterium from a coral reef.</title>
        <authorList>
            <person name="Li H."/>
            <person name="Li R."/>
            <person name="Kang J."/>
            <person name="Hii K.S."/>
            <person name="Mohamed H.F."/>
            <person name="Xu X."/>
            <person name="Luo Z."/>
        </authorList>
    </citation>
    <scope>NUCLEOTIDE SEQUENCE [LARGE SCALE GENOMIC DNA]</scope>
    <source>
        <strain evidence="1 2">TIOX110</strain>
    </source>
</reference>
<dbReference type="Proteomes" id="UP001483337">
    <property type="component" value="Chromosome"/>
</dbReference>
<keyword evidence="2" id="KW-1185">Reference proteome</keyword>
<sequence>MRYYIIYDGQCNLCVNAVRLLENLDQGKIFSYVPMQDEQTLSKWGITAQDCEQGMILGDENFRQRWQGSDAIEEVGRLLPTTGFVDIYRGLPGVKWLGDRFYEQIRDHRYTLFGKREIYQSVYCVDGSCNTKTQS</sequence>